<evidence type="ECO:0000313" key="3">
    <source>
        <dbReference type="EMBL" id="GKU97509.1"/>
    </source>
</evidence>
<proteinExistence type="predicted"/>
<feature type="domain" description="DC1" evidence="2">
    <location>
        <begin position="399"/>
        <end position="444"/>
    </location>
</feature>
<name>A0AAV5IK44_9ROSI</name>
<dbReference type="PANTHER" id="PTHR32410">
    <property type="entry name" value="CYSTEINE/HISTIDINE-RICH C1 DOMAIN FAMILY PROTEIN"/>
    <property type="match status" value="1"/>
</dbReference>
<evidence type="ECO:0000259" key="2">
    <source>
        <dbReference type="Pfam" id="PF03107"/>
    </source>
</evidence>
<feature type="domain" description="DC1" evidence="2">
    <location>
        <begin position="238"/>
        <end position="282"/>
    </location>
</feature>
<gene>
    <name evidence="3" type="ORF">SLEP1_g10651</name>
</gene>
<evidence type="ECO:0000256" key="1">
    <source>
        <dbReference type="ARBA" id="ARBA00022737"/>
    </source>
</evidence>
<dbReference type="SUPFAM" id="SSF57889">
    <property type="entry name" value="Cysteine-rich domain"/>
    <property type="match status" value="3"/>
</dbReference>
<organism evidence="3 4">
    <name type="scientific">Rubroshorea leprosula</name>
    <dbReference type="NCBI Taxonomy" id="152421"/>
    <lineage>
        <taxon>Eukaryota</taxon>
        <taxon>Viridiplantae</taxon>
        <taxon>Streptophyta</taxon>
        <taxon>Embryophyta</taxon>
        <taxon>Tracheophyta</taxon>
        <taxon>Spermatophyta</taxon>
        <taxon>Magnoliopsida</taxon>
        <taxon>eudicotyledons</taxon>
        <taxon>Gunneridae</taxon>
        <taxon>Pentapetalae</taxon>
        <taxon>rosids</taxon>
        <taxon>malvids</taxon>
        <taxon>Malvales</taxon>
        <taxon>Dipterocarpaceae</taxon>
        <taxon>Rubroshorea</taxon>
    </lineage>
</organism>
<accession>A0AAV5IK44</accession>
<dbReference type="InterPro" id="IPR004146">
    <property type="entry name" value="DC1"/>
</dbReference>
<sequence>MAGPLAWTASKVGGLGSGGNESKMAGESQSCSPPEAGAAKFKVISRLVFINQVLFAAQQILSYHLFTSSCRQYQKSIFFPSPPLTTAHNSFHPTIFSFHPRPLETRSVRDKHMEINHFSHHHRLVLLDRETDTAQSPKQCCFGCEEAVEGSTYSCGKCRFFLHKKCAELPGEINHPLHHQHPLCNYFAHVNCAIDEDLLEEEEEEEEEESKLSPSDDSTGDVSCAFTVIKPGEIKHFAHEHNLIFSDRGVKDGQSCEGCLRPIAISFYYCEDCDFFIHEGCAKLLKKVRHWASKHSMELFFYVIFYCDYCWFRNSGFGYKCDESGMIMCIRCHEIPDTCTVERHEHPLFFDHKYEGTCCGCGFKFMRGFRCKDKKCKFAIDYRCLVLPKTARYKYDNNHPLALTFRGNHHRSQCYCDICEEDRDPNHWFYHCADCDVSAHPYCVLWASPYVKLGKPFRYAGHHQHPVSFVKIDFNPPKCNSCNKPCRDELAIQCTESDCNYIGHRYCLFYRNILHTDL</sequence>
<dbReference type="EMBL" id="BPVZ01000011">
    <property type="protein sequence ID" value="GKU97509.1"/>
    <property type="molecule type" value="Genomic_DNA"/>
</dbReference>
<dbReference type="Pfam" id="PF03107">
    <property type="entry name" value="C1_2"/>
    <property type="match status" value="3"/>
</dbReference>
<dbReference type="InterPro" id="IPR046349">
    <property type="entry name" value="C1-like_sf"/>
</dbReference>
<keyword evidence="4" id="KW-1185">Reference proteome</keyword>
<reference evidence="3 4" key="1">
    <citation type="journal article" date="2021" name="Commun. Biol.">
        <title>The genome of Shorea leprosula (Dipterocarpaceae) highlights the ecological relevance of drought in aseasonal tropical rainforests.</title>
        <authorList>
            <person name="Ng K.K.S."/>
            <person name="Kobayashi M.J."/>
            <person name="Fawcett J.A."/>
            <person name="Hatakeyama M."/>
            <person name="Paape T."/>
            <person name="Ng C.H."/>
            <person name="Ang C.C."/>
            <person name="Tnah L.H."/>
            <person name="Lee C.T."/>
            <person name="Nishiyama T."/>
            <person name="Sese J."/>
            <person name="O'Brien M.J."/>
            <person name="Copetti D."/>
            <person name="Mohd Noor M.I."/>
            <person name="Ong R.C."/>
            <person name="Putra M."/>
            <person name="Sireger I.Z."/>
            <person name="Indrioko S."/>
            <person name="Kosugi Y."/>
            <person name="Izuno A."/>
            <person name="Isagi Y."/>
            <person name="Lee S.L."/>
            <person name="Shimizu K.K."/>
        </authorList>
    </citation>
    <scope>NUCLEOTIDE SEQUENCE [LARGE SCALE GENOMIC DNA]</scope>
    <source>
        <strain evidence="3">214</strain>
    </source>
</reference>
<comment type="caution">
    <text evidence="3">The sequence shown here is derived from an EMBL/GenBank/DDBJ whole genome shotgun (WGS) entry which is preliminary data.</text>
</comment>
<dbReference type="Proteomes" id="UP001054252">
    <property type="component" value="Unassembled WGS sequence"/>
</dbReference>
<feature type="domain" description="DC1" evidence="2">
    <location>
        <begin position="118"/>
        <end position="167"/>
    </location>
</feature>
<keyword evidence="1" id="KW-0677">Repeat</keyword>
<dbReference type="PANTHER" id="PTHR32410:SF216">
    <property type="entry name" value="PHORBOL-ESTER_DAG-TYPE DOMAIN-CONTAINING PROTEIN"/>
    <property type="match status" value="1"/>
</dbReference>
<evidence type="ECO:0000313" key="4">
    <source>
        <dbReference type="Proteomes" id="UP001054252"/>
    </source>
</evidence>
<protein>
    <recommendedName>
        <fullName evidence="2">DC1 domain-containing protein</fullName>
    </recommendedName>
</protein>
<dbReference type="AlphaFoldDB" id="A0AAV5IK44"/>
<dbReference type="InterPro" id="IPR053192">
    <property type="entry name" value="Vacuole_Formation_Reg"/>
</dbReference>